<comment type="caution">
    <text evidence="1">The sequence shown here is derived from an EMBL/GenBank/DDBJ whole genome shotgun (WGS) entry which is preliminary data.</text>
</comment>
<gene>
    <name evidence="1" type="ORF">AFUS01_LOCUS16355</name>
</gene>
<dbReference type="AlphaFoldDB" id="A0A8J2P1G8"/>
<name>A0A8J2P1G8_9HEXA</name>
<reference evidence="1" key="1">
    <citation type="submission" date="2021-06" db="EMBL/GenBank/DDBJ databases">
        <authorList>
            <person name="Hodson N. C."/>
            <person name="Mongue J. A."/>
            <person name="Jaron S. K."/>
        </authorList>
    </citation>
    <scope>NUCLEOTIDE SEQUENCE</scope>
</reference>
<accession>A0A8J2P1G8</accession>
<feature type="non-terminal residue" evidence="1">
    <location>
        <position position="1"/>
    </location>
</feature>
<evidence type="ECO:0000313" key="1">
    <source>
        <dbReference type="EMBL" id="CAG7727519.1"/>
    </source>
</evidence>
<keyword evidence="2" id="KW-1185">Reference proteome</keyword>
<proteinExistence type="predicted"/>
<evidence type="ECO:0000313" key="2">
    <source>
        <dbReference type="Proteomes" id="UP000708208"/>
    </source>
</evidence>
<protein>
    <submittedName>
        <fullName evidence="1">Uncharacterized protein</fullName>
    </submittedName>
</protein>
<sequence length="18" mass="2007">MLLTKNCDCPVVIRKCNG</sequence>
<dbReference type="Proteomes" id="UP000708208">
    <property type="component" value="Unassembled WGS sequence"/>
</dbReference>
<organism evidence="1 2">
    <name type="scientific">Allacma fusca</name>
    <dbReference type="NCBI Taxonomy" id="39272"/>
    <lineage>
        <taxon>Eukaryota</taxon>
        <taxon>Metazoa</taxon>
        <taxon>Ecdysozoa</taxon>
        <taxon>Arthropoda</taxon>
        <taxon>Hexapoda</taxon>
        <taxon>Collembola</taxon>
        <taxon>Symphypleona</taxon>
        <taxon>Sminthuridae</taxon>
        <taxon>Allacma</taxon>
    </lineage>
</organism>
<dbReference type="EMBL" id="CAJVCH010149640">
    <property type="protein sequence ID" value="CAG7727519.1"/>
    <property type="molecule type" value="Genomic_DNA"/>
</dbReference>